<feature type="coiled-coil region" evidence="1">
    <location>
        <begin position="456"/>
        <end position="483"/>
    </location>
</feature>
<dbReference type="AlphaFoldDB" id="A0A0G4IQC8"/>
<gene>
    <name evidence="2" type="ORF">PBRA_000908</name>
</gene>
<feature type="coiled-coil region" evidence="1">
    <location>
        <begin position="58"/>
        <end position="103"/>
    </location>
</feature>
<keyword evidence="3" id="KW-1185">Reference proteome</keyword>
<dbReference type="EMBL" id="CDSF01000079">
    <property type="protein sequence ID" value="CEO97563.1"/>
    <property type="molecule type" value="Genomic_DNA"/>
</dbReference>
<proteinExistence type="predicted"/>
<name>A0A0G4IQC8_PLABS</name>
<sequence length="586" mass="65154">MVEEIDALQAQNVSLLAAIHTMEIERAERERADNDTRDESDRRLTESKRTEALLKELIECLQRDMSLAKCAFDQARQEFDAERQILEDRILSATKELADVHEQYKSRFRRASVAAKDEIADLRSRLDAEADYRMNMKDELAVVQAECVRLKDELARVVARNSELTSERSVADARQYEIQRILHEERARATQETARLMAQCADLTERSPMPEKKVAALADPVRDTMGLRSVSLAPSQAIGCDQDANVSEVPLETMKTNLAERGMSSLRSSAKVNDHIDKSITGSGTSLEKDEYAETTEAFNDPHGVIIGHVASEPVIDACFVPVKAERVTSLDQHAMQKRDLSEEAADVWSETYRPVPVCSASQPSSRHSRKWSNFTEVLYDVTYYPSEDMADLQRGQASDVMSRVEASSEGYQAARATTPARTTSKAFQHKVAEDNCCSLSGTGHPQRVDLDVEMHSSLIGQVEALDRRCHQLEERINQQRLTNAGPTAEALSAIDERSSAVSAPKLPPSYEQVVKDTIATVQSAANQGTVPAEPKDQTQLSDRVSRLERCVRSSQIQLRAITGALVLIAFSALLNKLNDDIAPRI</sequence>
<organism evidence="2 3">
    <name type="scientific">Plasmodiophora brassicae</name>
    <name type="common">Clubroot disease agent</name>
    <dbReference type="NCBI Taxonomy" id="37360"/>
    <lineage>
        <taxon>Eukaryota</taxon>
        <taxon>Sar</taxon>
        <taxon>Rhizaria</taxon>
        <taxon>Endomyxa</taxon>
        <taxon>Phytomyxea</taxon>
        <taxon>Plasmodiophorida</taxon>
        <taxon>Plasmodiophoridae</taxon>
        <taxon>Plasmodiophora</taxon>
    </lineage>
</organism>
<keyword evidence="1" id="KW-0175">Coiled coil</keyword>
<evidence type="ECO:0000313" key="2">
    <source>
        <dbReference type="EMBL" id="CEO97563.1"/>
    </source>
</evidence>
<dbReference type="Proteomes" id="UP000039324">
    <property type="component" value="Unassembled WGS sequence"/>
</dbReference>
<evidence type="ECO:0000313" key="3">
    <source>
        <dbReference type="Proteomes" id="UP000039324"/>
    </source>
</evidence>
<evidence type="ECO:0000256" key="1">
    <source>
        <dbReference type="SAM" id="Coils"/>
    </source>
</evidence>
<protein>
    <submittedName>
        <fullName evidence="2">Uncharacterized protein</fullName>
    </submittedName>
</protein>
<reference evidence="2 3" key="1">
    <citation type="submission" date="2015-02" db="EMBL/GenBank/DDBJ databases">
        <authorList>
            <person name="Chooi Y.-H."/>
        </authorList>
    </citation>
    <scope>NUCLEOTIDE SEQUENCE [LARGE SCALE GENOMIC DNA]</scope>
    <source>
        <strain evidence="2">E3</strain>
    </source>
</reference>
<accession>A0A0G4IQC8</accession>
<feature type="coiled-coil region" evidence="1">
    <location>
        <begin position="133"/>
        <end position="206"/>
    </location>
</feature>